<gene>
    <name evidence="1" type="ORF">CKF48_18875</name>
</gene>
<dbReference type="EMBL" id="CP022983">
    <property type="protein sequence ID" value="ASV69186.1"/>
    <property type="molecule type" value="Genomic_DNA"/>
</dbReference>
<organism evidence="1 2">
    <name type="scientific">Cytobacillus kochii</name>
    <dbReference type="NCBI Taxonomy" id="859143"/>
    <lineage>
        <taxon>Bacteria</taxon>
        <taxon>Bacillati</taxon>
        <taxon>Bacillota</taxon>
        <taxon>Bacilli</taxon>
        <taxon>Bacillales</taxon>
        <taxon>Bacillaceae</taxon>
        <taxon>Cytobacillus</taxon>
    </lineage>
</organism>
<dbReference type="OrthoDB" id="2449131at2"/>
<dbReference type="RefSeq" id="WP_095372750.1">
    <property type="nucleotide sequence ID" value="NZ_CP022983.1"/>
</dbReference>
<name>A0A248TLW4_9BACI</name>
<proteinExistence type="predicted"/>
<evidence type="ECO:0000313" key="1">
    <source>
        <dbReference type="EMBL" id="ASV69186.1"/>
    </source>
</evidence>
<sequence>MKKKSYVTSLFILITLLLSGCMYPEEERAKNQIPYEDEINRVQTAIKQYQDETGGLLPIKTTEEDTPLFQKYPIDFKKLVPKYMAEYPSNAFESGGVFQYVLIDVEDDPKVKLSDLRIADEIRDITLRIRMEGYPPYKDNIGENVYSLDFSKIGYNDEPKAVSPFSGNELSYVVTTDGEVFVDYRTDLMQLMEAGDIKAENNDIRFHLVEDSPFVPSYSLPYTIDEKKNEPIFLVN</sequence>
<keyword evidence="2" id="KW-1185">Reference proteome</keyword>
<accession>A0A248TLW4</accession>
<dbReference type="KEGG" id="bko:CKF48_18875"/>
<protein>
    <recommendedName>
        <fullName evidence="3">ABC transporter periplasmic binding protein yphF</fullName>
    </recommendedName>
</protein>
<dbReference type="Proteomes" id="UP000215137">
    <property type="component" value="Chromosome"/>
</dbReference>
<reference evidence="1 2" key="1">
    <citation type="submission" date="2017-08" db="EMBL/GenBank/DDBJ databases">
        <title>Complete Genome Sequence of Bacillus kochii Oregon-R-modENCODE STRAIN BDGP4, isolated from Drosophila melanogaster gut.</title>
        <authorList>
            <person name="Wan K.H."/>
            <person name="Yu C."/>
            <person name="Park S."/>
            <person name="Hammonds A.S."/>
            <person name="Booth B.W."/>
            <person name="Celniker S.E."/>
        </authorList>
    </citation>
    <scope>NUCLEOTIDE SEQUENCE [LARGE SCALE GENOMIC DNA]</scope>
    <source>
        <strain evidence="1 2">BDGP4</strain>
    </source>
</reference>
<dbReference type="PROSITE" id="PS51257">
    <property type="entry name" value="PROKAR_LIPOPROTEIN"/>
    <property type="match status" value="1"/>
</dbReference>
<dbReference type="AlphaFoldDB" id="A0A248TLW4"/>
<evidence type="ECO:0008006" key="3">
    <source>
        <dbReference type="Google" id="ProtNLM"/>
    </source>
</evidence>
<evidence type="ECO:0000313" key="2">
    <source>
        <dbReference type="Proteomes" id="UP000215137"/>
    </source>
</evidence>